<protein>
    <submittedName>
        <fullName evidence="9">MFS general substrate transporter</fullName>
    </submittedName>
</protein>
<evidence type="ECO:0000313" key="9">
    <source>
        <dbReference type="RefSeq" id="XP_033461881.1"/>
    </source>
</evidence>
<dbReference type="GO" id="GO:0012505">
    <property type="term" value="C:endomembrane system"/>
    <property type="evidence" value="ECO:0007669"/>
    <property type="project" value="UniProtKB-SubCell"/>
</dbReference>
<feature type="transmembrane region" description="Helical" evidence="6">
    <location>
        <begin position="139"/>
        <end position="158"/>
    </location>
</feature>
<evidence type="ECO:0000256" key="4">
    <source>
        <dbReference type="ARBA" id="ARBA00022989"/>
    </source>
</evidence>
<feature type="transmembrane region" description="Helical" evidence="6">
    <location>
        <begin position="339"/>
        <end position="363"/>
    </location>
</feature>
<keyword evidence="2" id="KW-0813">Transport</keyword>
<reference evidence="9" key="2">
    <citation type="submission" date="2020-04" db="EMBL/GenBank/DDBJ databases">
        <authorList>
            <consortium name="NCBI Genome Project"/>
        </authorList>
    </citation>
    <scope>NUCLEOTIDE SEQUENCE</scope>
    <source>
        <strain evidence="9">CBS 342.82</strain>
    </source>
</reference>
<organism evidence="9">
    <name type="scientific">Dissoconium aciculare CBS 342.82</name>
    <dbReference type="NCBI Taxonomy" id="1314786"/>
    <lineage>
        <taxon>Eukaryota</taxon>
        <taxon>Fungi</taxon>
        <taxon>Dikarya</taxon>
        <taxon>Ascomycota</taxon>
        <taxon>Pezizomycotina</taxon>
        <taxon>Dothideomycetes</taxon>
        <taxon>Dothideomycetidae</taxon>
        <taxon>Mycosphaerellales</taxon>
        <taxon>Dissoconiaceae</taxon>
        <taxon>Dissoconium</taxon>
    </lineage>
</organism>
<dbReference type="Proteomes" id="UP000504637">
    <property type="component" value="Unplaced"/>
</dbReference>
<dbReference type="GO" id="GO:0015174">
    <property type="term" value="F:basic amino acid transmembrane transporter activity"/>
    <property type="evidence" value="ECO:0007669"/>
    <property type="project" value="TreeGrafter"/>
</dbReference>
<dbReference type="RefSeq" id="XP_033461881.1">
    <property type="nucleotide sequence ID" value="XM_033600286.1"/>
</dbReference>
<dbReference type="AlphaFoldDB" id="A0A6J3M9Y2"/>
<dbReference type="GeneID" id="54358086"/>
<keyword evidence="5 6" id="KW-0472">Membrane</keyword>
<accession>A0A6J3M9Y2</accession>
<keyword evidence="4 6" id="KW-1133">Transmembrane helix</keyword>
<dbReference type="SUPFAM" id="SSF103473">
    <property type="entry name" value="MFS general substrate transporter"/>
    <property type="match status" value="1"/>
</dbReference>
<feature type="transmembrane region" description="Helical" evidence="6">
    <location>
        <begin position="82"/>
        <end position="101"/>
    </location>
</feature>
<reference evidence="9" key="1">
    <citation type="submission" date="2020-01" db="EMBL/GenBank/DDBJ databases">
        <authorList>
            <consortium name="DOE Joint Genome Institute"/>
            <person name="Haridas S."/>
            <person name="Albert R."/>
            <person name="Binder M."/>
            <person name="Bloem J."/>
            <person name="Labutti K."/>
            <person name="Salamov A."/>
            <person name="Andreopoulos B."/>
            <person name="Baker S.E."/>
            <person name="Barry K."/>
            <person name="Bills G."/>
            <person name="Bluhm B.H."/>
            <person name="Cannon C."/>
            <person name="Castanera R."/>
            <person name="Culley D.E."/>
            <person name="Daum C."/>
            <person name="Ezra D."/>
            <person name="Gonzalez J.B."/>
            <person name="Henrissat B."/>
            <person name="Kuo A."/>
            <person name="Liang C."/>
            <person name="Lipzen A."/>
            <person name="Lutzoni F."/>
            <person name="Magnuson J."/>
            <person name="Mondo S."/>
            <person name="Nolan M."/>
            <person name="Ohm R."/>
            <person name="Pangilinan J."/>
            <person name="Park H.-J."/>
            <person name="Ramirez L."/>
            <person name="Alfaro M."/>
            <person name="Sun H."/>
            <person name="Tritt A."/>
            <person name="Yoshinaga Y."/>
            <person name="Zwiers L.-H."/>
            <person name="Turgeon B.G."/>
            <person name="Goodwin S.B."/>
            <person name="Spatafora J.W."/>
            <person name="Crous P.W."/>
            <person name="Grigoriev I.V."/>
        </authorList>
    </citation>
    <scope>NUCLEOTIDE SEQUENCE</scope>
    <source>
        <strain evidence="9">CBS 342.82</strain>
    </source>
</reference>
<feature type="transmembrane region" description="Helical" evidence="6">
    <location>
        <begin position="51"/>
        <end position="70"/>
    </location>
</feature>
<reference evidence="9" key="3">
    <citation type="submission" date="2025-08" db="UniProtKB">
        <authorList>
            <consortium name="RefSeq"/>
        </authorList>
    </citation>
    <scope>IDENTIFICATION</scope>
    <source>
        <strain evidence="9">CBS 342.82</strain>
    </source>
</reference>
<keyword evidence="8" id="KW-1185">Reference proteome</keyword>
<feature type="transmembrane region" description="Helical" evidence="6">
    <location>
        <begin position="205"/>
        <end position="224"/>
    </location>
</feature>
<dbReference type="PROSITE" id="PS50850">
    <property type="entry name" value="MFS"/>
    <property type="match status" value="1"/>
</dbReference>
<sequence length="429" mass="45895">SSDGRQFDISGPRLALVLGSLWLGGLFVALDETMIATISVPIANSLNAFDSFSWITTTYLLGSTIAQAMSGHLTDIIGRRKGLAVCYFAFVLGTLFCGLSHNLSLFLAGRILQGMGGGAVSSITAFVETDLIPMQRRPLIEGIGNICYGVMMALGGVYGAGIDRLIGWKWAFLIQVPIMIIDGAVVFFVVKISDEKRIKHKDQHVDLLGILSLLGSLALLEFGLNNGSIELDWSQPTIIAPLCVAGIAFIAFLRWELKHARNPVVPVKAIAGRSVGSIQLSAFLSTGAYTGCLFYVSLYLQILGLSSVESSLRLIPLALLFGISSIATGYVVQLTHRYWHLNIALGIVNAVAYGLMCTLHHGSPSWQPYLFLGLLGVGFGGSFVTNLMGVLVSIPDNIQAVVQSAQWAIRSLGIAVTLTTSSVLFQAIS</sequence>
<dbReference type="PANTHER" id="PTHR23501:SF191">
    <property type="entry name" value="VACUOLAR BASIC AMINO ACID TRANSPORTER 4"/>
    <property type="match status" value="1"/>
</dbReference>
<evidence type="ECO:0000256" key="1">
    <source>
        <dbReference type="ARBA" id="ARBA00004127"/>
    </source>
</evidence>
<evidence type="ECO:0000256" key="5">
    <source>
        <dbReference type="ARBA" id="ARBA00023136"/>
    </source>
</evidence>
<feature type="transmembrane region" description="Helical" evidence="6">
    <location>
        <begin position="278"/>
        <end position="302"/>
    </location>
</feature>
<proteinExistence type="predicted"/>
<keyword evidence="3 6" id="KW-0812">Transmembrane</keyword>
<feature type="transmembrane region" description="Helical" evidence="6">
    <location>
        <begin position="12"/>
        <end position="31"/>
    </location>
</feature>
<gene>
    <name evidence="9" type="ORF">K489DRAFT_294958</name>
</gene>
<feature type="transmembrane region" description="Helical" evidence="6">
    <location>
        <begin position="170"/>
        <end position="193"/>
    </location>
</feature>
<feature type="non-terminal residue" evidence="9">
    <location>
        <position position="429"/>
    </location>
</feature>
<evidence type="ECO:0000313" key="8">
    <source>
        <dbReference type="Proteomes" id="UP000504637"/>
    </source>
</evidence>
<dbReference type="Gene3D" id="1.20.1250.20">
    <property type="entry name" value="MFS general substrate transporter like domains"/>
    <property type="match status" value="1"/>
</dbReference>
<dbReference type="InterPro" id="IPR020846">
    <property type="entry name" value="MFS_dom"/>
</dbReference>
<evidence type="ECO:0000256" key="3">
    <source>
        <dbReference type="ARBA" id="ARBA00022692"/>
    </source>
</evidence>
<dbReference type="GO" id="GO:0000329">
    <property type="term" value="C:fungal-type vacuole membrane"/>
    <property type="evidence" value="ECO:0007669"/>
    <property type="project" value="TreeGrafter"/>
</dbReference>
<feature type="transmembrane region" description="Helical" evidence="6">
    <location>
        <begin position="407"/>
        <end position="428"/>
    </location>
</feature>
<feature type="transmembrane region" description="Helical" evidence="6">
    <location>
        <begin position="236"/>
        <end position="257"/>
    </location>
</feature>
<dbReference type="OrthoDB" id="3437016at2759"/>
<dbReference type="InterPro" id="IPR036259">
    <property type="entry name" value="MFS_trans_sf"/>
</dbReference>
<evidence type="ECO:0000256" key="6">
    <source>
        <dbReference type="SAM" id="Phobius"/>
    </source>
</evidence>
<evidence type="ECO:0000259" key="7">
    <source>
        <dbReference type="PROSITE" id="PS50850"/>
    </source>
</evidence>
<dbReference type="PANTHER" id="PTHR23501">
    <property type="entry name" value="MAJOR FACILITATOR SUPERFAMILY"/>
    <property type="match status" value="1"/>
</dbReference>
<dbReference type="Pfam" id="PF07690">
    <property type="entry name" value="MFS_1"/>
    <property type="match status" value="1"/>
</dbReference>
<dbReference type="InterPro" id="IPR011701">
    <property type="entry name" value="MFS"/>
</dbReference>
<feature type="non-terminal residue" evidence="9">
    <location>
        <position position="1"/>
    </location>
</feature>
<feature type="transmembrane region" description="Helical" evidence="6">
    <location>
        <begin position="314"/>
        <end position="332"/>
    </location>
</feature>
<feature type="domain" description="Major facilitator superfamily (MFS) profile" evidence="7">
    <location>
        <begin position="17"/>
        <end position="429"/>
    </location>
</feature>
<comment type="subcellular location">
    <subcellularLocation>
        <location evidence="1">Endomembrane system</location>
        <topology evidence="1">Multi-pass membrane protein</topology>
    </subcellularLocation>
</comment>
<evidence type="ECO:0000256" key="2">
    <source>
        <dbReference type="ARBA" id="ARBA00022448"/>
    </source>
</evidence>
<name>A0A6J3M9Y2_9PEZI</name>
<feature type="transmembrane region" description="Helical" evidence="6">
    <location>
        <begin position="369"/>
        <end position="395"/>
    </location>
</feature>